<accession>A0A3F3PTS6</accession>
<dbReference type="GeneID" id="38135714"/>
<keyword evidence="3" id="KW-1185">Reference proteome</keyword>
<gene>
    <name evidence="2" type="ORF">BDQ94DRAFT_149319</name>
</gene>
<evidence type="ECO:0000313" key="3">
    <source>
        <dbReference type="Proteomes" id="UP000253729"/>
    </source>
</evidence>
<sequence>MCCPGGRLRYSRRRDCKNDSLISGTKLSGFSIALAIFLSFSASLISKIGVRSAFFALH</sequence>
<dbReference type="AlphaFoldDB" id="A0A3F3PTS6"/>
<organism evidence="2 3">
    <name type="scientific">Aspergillus welwitschiae</name>
    <dbReference type="NCBI Taxonomy" id="1341132"/>
    <lineage>
        <taxon>Eukaryota</taxon>
        <taxon>Fungi</taxon>
        <taxon>Dikarya</taxon>
        <taxon>Ascomycota</taxon>
        <taxon>Pezizomycotina</taxon>
        <taxon>Eurotiomycetes</taxon>
        <taxon>Eurotiomycetidae</taxon>
        <taxon>Eurotiales</taxon>
        <taxon>Aspergillaceae</taxon>
        <taxon>Aspergillus</taxon>
        <taxon>Aspergillus subgen. Circumdati</taxon>
    </lineage>
</organism>
<name>A0A3F3PTS6_9EURO</name>
<evidence type="ECO:0000313" key="2">
    <source>
        <dbReference type="EMBL" id="RDH30275.1"/>
    </source>
</evidence>
<dbReference type="EMBL" id="KZ852062">
    <property type="protein sequence ID" value="RDH30275.1"/>
    <property type="molecule type" value="Genomic_DNA"/>
</dbReference>
<dbReference type="Proteomes" id="UP000253729">
    <property type="component" value="Unassembled WGS sequence"/>
</dbReference>
<dbReference type="RefSeq" id="XP_026623297.1">
    <property type="nucleotide sequence ID" value="XM_026767358.1"/>
</dbReference>
<protein>
    <submittedName>
        <fullName evidence="2">Uncharacterized protein</fullName>
    </submittedName>
</protein>
<reference evidence="2 3" key="1">
    <citation type="submission" date="2018-07" db="EMBL/GenBank/DDBJ databases">
        <title>The genomes of Aspergillus section Nigri reveals drivers in fungal speciation.</title>
        <authorList>
            <consortium name="DOE Joint Genome Institute"/>
            <person name="Vesth T.C."/>
            <person name="Nybo J."/>
            <person name="Theobald S."/>
            <person name="Brandl J."/>
            <person name="Frisvad J.C."/>
            <person name="Nielsen K.F."/>
            <person name="Lyhne E.K."/>
            <person name="Kogle M.E."/>
            <person name="Kuo A."/>
            <person name="Riley R."/>
            <person name="Clum A."/>
            <person name="Nolan M."/>
            <person name="Lipzen A."/>
            <person name="Salamov A."/>
            <person name="Henrissat B."/>
            <person name="Wiebenga A."/>
            <person name="De vries R.P."/>
            <person name="Grigoriev I.V."/>
            <person name="Mortensen U.H."/>
            <person name="Andersen M.R."/>
            <person name="Baker S.E."/>
        </authorList>
    </citation>
    <scope>NUCLEOTIDE SEQUENCE [LARGE SCALE GENOMIC DNA]</scope>
    <source>
        <strain evidence="2 3">CBS 139.54b</strain>
    </source>
</reference>
<evidence type="ECO:0000256" key="1">
    <source>
        <dbReference type="SAM" id="Phobius"/>
    </source>
</evidence>
<keyword evidence="1" id="KW-1133">Transmembrane helix</keyword>
<keyword evidence="1" id="KW-0472">Membrane</keyword>
<proteinExistence type="predicted"/>
<keyword evidence="1" id="KW-0812">Transmembrane</keyword>
<feature type="transmembrane region" description="Helical" evidence="1">
    <location>
        <begin position="27"/>
        <end position="45"/>
    </location>
</feature>